<comment type="caution">
    <text evidence="13">The sequence shown here is derived from an EMBL/GenBank/DDBJ whole genome shotgun (WGS) entry which is preliminary data.</text>
</comment>
<evidence type="ECO:0000256" key="2">
    <source>
        <dbReference type="ARBA" id="ARBA00022741"/>
    </source>
</evidence>
<protein>
    <recommendedName>
        <fullName evidence="6">mitogen-activated protein kinase kinase</fullName>
        <ecNumber evidence="6">2.7.12.2</ecNumber>
    </recommendedName>
</protein>
<dbReference type="InterPro" id="IPR011009">
    <property type="entry name" value="Kinase-like_dom_sf"/>
</dbReference>
<dbReference type="GO" id="GO:0005524">
    <property type="term" value="F:ATP binding"/>
    <property type="evidence" value="ECO:0007669"/>
    <property type="project" value="UniProtKB-UniRule"/>
</dbReference>
<gene>
    <name evidence="13" type="ORF">ACH5RR_031787</name>
</gene>
<keyword evidence="14" id="KW-1185">Reference proteome</keyword>
<dbReference type="GO" id="GO:0004708">
    <property type="term" value="F:MAP kinase kinase activity"/>
    <property type="evidence" value="ECO:0007669"/>
    <property type="project" value="UniProtKB-EC"/>
</dbReference>
<keyword evidence="4 10" id="KW-0067">ATP-binding</keyword>
<reference evidence="13 14" key="1">
    <citation type="submission" date="2024-11" db="EMBL/GenBank/DDBJ databases">
        <title>A near-complete genome assembly of Cinchona calisaya.</title>
        <authorList>
            <person name="Lian D.C."/>
            <person name="Zhao X.W."/>
            <person name="Wei L."/>
        </authorList>
    </citation>
    <scope>NUCLEOTIDE SEQUENCE [LARGE SCALE GENOMIC DNA]</scope>
    <source>
        <tissue evidence="13">Nenye</tissue>
    </source>
</reference>
<dbReference type="AlphaFoldDB" id="A0ABD2YG95"/>
<keyword evidence="2 10" id="KW-0547">Nucleotide-binding</keyword>
<dbReference type="EMBL" id="JBJUIK010000013">
    <property type="protein sequence ID" value="KAL3506405.1"/>
    <property type="molecule type" value="Genomic_DNA"/>
</dbReference>
<dbReference type="InterPro" id="IPR008271">
    <property type="entry name" value="Ser/Thr_kinase_AS"/>
</dbReference>
<keyword evidence="1" id="KW-0808">Transferase</keyword>
<comment type="catalytic activity">
    <reaction evidence="8">
        <text>L-threonyl-[protein] + ATP = O-phospho-L-threonyl-[protein] + ADP + H(+)</text>
        <dbReference type="Rhea" id="RHEA:46608"/>
        <dbReference type="Rhea" id="RHEA-COMP:11060"/>
        <dbReference type="Rhea" id="RHEA-COMP:11605"/>
        <dbReference type="ChEBI" id="CHEBI:15378"/>
        <dbReference type="ChEBI" id="CHEBI:30013"/>
        <dbReference type="ChEBI" id="CHEBI:30616"/>
        <dbReference type="ChEBI" id="CHEBI:61977"/>
        <dbReference type="ChEBI" id="CHEBI:456216"/>
        <dbReference type="EC" id="2.7.12.2"/>
    </reaction>
</comment>
<name>A0ABD2YG95_9GENT</name>
<dbReference type="GO" id="GO:0004674">
    <property type="term" value="F:protein serine/threonine kinase activity"/>
    <property type="evidence" value="ECO:0007669"/>
    <property type="project" value="UniProtKB-KW"/>
</dbReference>
<feature type="binding site" evidence="10">
    <location>
        <position position="86"/>
    </location>
    <ligand>
        <name>ATP</name>
        <dbReference type="ChEBI" id="CHEBI:30616"/>
    </ligand>
</feature>
<evidence type="ECO:0000256" key="8">
    <source>
        <dbReference type="ARBA" id="ARBA00049299"/>
    </source>
</evidence>
<evidence type="ECO:0000256" key="3">
    <source>
        <dbReference type="ARBA" id="ARBA00022777"/>
    </source>
</evidence>
<keyword evidence="3" id="KW-0418">Kinase</keyword>
<evidence type="ECO:0000256" key="4">
    <source>
        <dbReference type="ARBA" id="ARBA00022840"/>
    </source>
</evidence>
<proteinExistence type="inferred from homology"/>
<dbReference type="Gene3D" id="1.10.510.10">
    <property type="entry name" value="Transferase(Phosphotransferase) domain 1"/>
    <property type="match status" value="1"/>
</dbReference>
<dbReference type="SMART" id="SM00220">
    <property type="entry name" value="S_TKc"/>
    <property type="match status" value="1"/>
</dbReference>
<sequence length="323" mass="35946">MALLQKRLNLKLDLHIELPHDDQTLPKIDKIFPTCFTNPLITNISTTTQPVACEADLEKLQVLGSGSGGIVYKVRHKKTSAIYALKVVRGGHPDQEIEILGSVNQSPFIVGFRGILEEQFGEVGILLEYMDGGSLDNLVKKTNGSNTLSEETIARIAFQVLSGLDHLHTRKIVHCDIKPANLMIDKTTMNVKIADFGVSCKVTGSEEDQSKTYAGTCAYMSPERFDPYTYGCNPFAGDVWSLGLSLMEVFIGYYPYLKPGQKAESTALMFEICMEEPPSLPNHASEDFRNFIHCCLHKDLAKRWSVSQLLFHPFVLRGRSSNS</sequence>
<evidence type="ECO:0000313" key="14">
    <source>
        <dbReference type="Proteomes" id="UP001630127"/>
    </source>
</evidence>
<dbReference type="PROSITE" id="PS00108">
    <property type="entry name" value="PROTEIN_KINASE_ST"/>
    <property type="match status" value="1"/>
</dbReference>
<dbReference type="InterPro" id="IPR017441">
    <property type="entry name" value="Protein_kinase_ATP_BS"/>
</dbReference>
<comment type="catalytic activity">
    <reaction evidence="7">
        <text>L-seryl-[protein] + ATP = O-phospho-L-seryl-[protein] + ADP + H(+)</text>
        <dbReference type="Rhea" id="RHEA:17989"/>
        <dbReference type="Rhea" id="RHEA-COMP:9863"/>
        <dbReference type="Rhea" id="RHEA-COMP:11604"/>
        <dbReference type="ChEBI" id="CHEBI:15378"/>
        <dbReference type="ChEBI" id="CHEBI:29999"/>
        <dbReference type="ChEBI" id="CHEBI:30616"/>
        <dbReference type="ChEBI" id="CHEBI:83421"/>
        <dbReference type="ChEBI" id="CHEBI:456216"/>
        <dbReference type="EC" id="2.7.12.2"/>
    </reaction>
</comment>
<evidence type="ECO:0000256" key="1">
    <source>
        <dbReference type="ARBA" id="ARBA00022679"/>
    </source>
</evidence>
<evidence type="ECO:0000259" key="12">
    <source>
        <dbReference type="PROSITE" id="PS50011"/>
    </source>
</evidence>
<comment type="catalytic activity">
    <reaction evidence="9">
        <text>L-tyrosyl-[protein] + ATP = O-phospho-L-tyrosyl-[protein] + ADP + H(+)</text>
        <dbReference type="Rhea" id="RHEA:10596"/>
        <dbReference type="Rhea" id="RHEA-COMP:10136"/>
        <dbReference type="Rhea" id="RHEA-COMP:20101"/>
        <dbReference type="ChEBI" id="CHEBI:15378"/>
        <dbReference type="ChEBI" id="CHEBI:30616"/>
        <dbReference type="ChEBI" id="CHEBI:46858"/>
        <dbReference type="ChEBI" id="CHEBI:61978"/>
        <dbReference type="ChEBI" id="CHEBI:456216"/>
        <dbReference type="EC" id="2.7.12.2"/>
    </reaction>
</comment>
<evidence type="ECO:0000256" key="10">
    <source>
        <dbReference type="PROSITE-ProRule" id="PRU10141"/>
    </source>
</evidence>
<dbReference type="PANTHER" id="PTHR48013:SF9">
    <property type="entry name" value="DUAL SPECIFICITY MITOGEN-ACTIVATED PROTEIN KINASE KINASE 5"/>
    <property type="match status" value="1"/>
</dbReference>
<feature type="domain" description="Protein kinase" evidence="12">
    <location>
        <begin position="57"/>
        <end position="315"/>
    </location>
</feature>
<dbReference type="GO" id="GO:0051707">
    <property type="term" value="P:response to other organism"/>
    <property type="evidence" value="ECO:0007669"/>
    <property type="project" value="UniProtKB-ARBA"/>
</dbReference>
<keyword evidence="11" id="KW-0723">Serine/threonine-protein kinase</keyword>
<evidence type="ECO:0000256" key="6">
    <source>
        <dbReference type="ARBA" id="ARBA00038999"/>
    </source>
</evidence>
<organism evidence="13 14">
    <name type="scientific">Cinchona calisaya</name>
    <dbReference type="NCBI Taxonomy" id="153742"/>
    <lineage>
        <taxon>Eukaryota</taxon>
        <taxon>Viridiplantae</taxon>
        <taxon>Streptophyta</taxon>
        <taxon>Embryophyta</taxon>
        <taxon>Tracheophyta</taxon>
        <taxon>Spermatophyta</taxon>
        <taxon>Magnoliopsida</taxon>
        <taxon>eudicotyledons</taxon>
        <taxon>Gunneridae</taxon>
        <taxon>Pentapetalae</taxon>
        <taxon>asterids</taxon>
        <taxon>lamiids</taxon>
        <taxon>Gentianales</taxon>
        <taxon>Rubiaceae</taxon>
        <taxon>Cinchonoideae</taxon>
        <taxon>Cinchoneae</taxon>
        <taxon>Cinchona</taxon>
    </lineage>
</organism>
<evidence type="ECO:0000256" key="11">
    <source>
        <dbReference type="RuleBase" id="RU000304"/>
    </source>
</evidence>
<dbReference type="Pfam" id="PF00069">
    <property type="entry name" value="Pkinase"/>
    <property type="match status" value="1"/>
</dbReference>
<evidence type="ECO:0000313" key="13">
    <source>
        <dbReference type="EMBL" id="KAL3506405.1"/>
    </source>
</evidence>
<dbReference type="PROSITE" id="PS00107">
    <property type="entry name" value="PROTEIN_KINASE_ATP"/>
    <property type="match status" value="1"/>
</dbReference>
<evidence type="ECO:0000256" key="9">
    <source>
        <dbReference type="ARBA" id="ARBA00051693"/>
    </source>
</evidence>
<dbReference type="Proteomes" id="UP001630127">
    <property type="component" value="Unassembled WGS sequence"/>
</dbReference>
<accession>A0ABD2YG95</accession>
<evidence type="ECO:0000256" key="5">
    <source>
        <dbReference type="ARBA" id="ARBA00038035"/>
    </source>
</evidence>
<dbReference type="PROSITE" id="PS50011">
    <property type="entry name" value="PROTEIN_KINASE_DOM"/>
    <property type="match status" value="1"/>
</dbReference>
<evidence type="ECO:0000256" key="7">
    <source>
        <dbReference type="ARBA" id="ARBA00049014"/>
    </source>
</evidence>
<dbReference type="PANTHER" id="PTHR48013">
    <property type="entry name" value="DUAL SPECIFICITY MITOGEN-ACTIVATED PROTEIN KINASE KINASE 5-RELATED"/>
    <property type="match status" value="1"/>
</dbReference>
<comment type="similarity">
    <text evidence="5">Belongs to the protein kinase superfamily. STE Ser/Thr protein kinase family. MAP kinase kinase subfamily.</text>
</comment>
<dbReference type="SUPFAM" id="SSF56112">
    <property type="entry name" value="Protein kinase-like (PK-like)"/>
    <property type="match status" value="1"/>
</dbReference>
<dbReference type="InterPro" id="IPR000719">
    <property type="entry name" value="Prot_kinase_dom"/>
</dbReference>
<dbReference type="EC" id="2.7.12.2" evidence="6"/>